<evidence type="ECO:0000313" key="1">
    <source>
        <dbReference type="EMBL" id="JAP17575.1"/>
    </source>
</evidence>
<dbReference type="AlphaFoldDB" id="A0A0V0HC13"/>
<organism evidence="1">
    <name type="scientific">Solanum chacoense</name>
    <name type="common">Chaco potato</name>
    <dbReference type="NCBI Taxonomy" id="4108"/>
    <lineage>
        <taxon>Eukaryota</taxon>
        <taxon>Viridiplantae</taxon>
        <taxon>Streptophyta</taxon>
        <taxon>Embryophyta</taxon>
        <taxon>Tracheophyta</taxon>
        <taxon>Spermatophyta</taxon>
        <taxon>Magnoliopsida</taxon>
        <taxon>eudicotyledons</taxon>
        <taxon>Gunneridae</taxon>
        <taxon>Pentapetalae</taxon>
        <taxon>asterids</taxon>
        <taxon>lamiids</taxon>
        <taxon>Solanales</taxon>
        <taxon>Solanaceae</taxon>
        <taxon>Solanoideae</taxon>
        <taxon>Solaneae</taxon>
        <taxon>Solanum</taxon>
    </lineage>
</organism>
<protein>
    <submittedName>
        <fullName evidence="1">Putative ovule protein</fullName>
    </submittedName>
</protein>
<name>A0A0V0HC13_SOLCH</name>
<feature type="non-terminal residue" evidence="1">
    <location>
        <position position="1"/>
    </location>
</feature>
<accession>A0A0V0HC13</accession>
<dbReference type="EMBL" id="GEDG01022349">
    <property type="protein sequence ID" value="JAP17575.1"/>
    <property type="molecule type" value="Transcribed_RNA"/>
</dbReference>
<proteinExistence type="predicted"/>
<sequence length="68" mass="8009">LKSNPRKFEPRIFRSSFKFFCFCLSVGENRYSKLVCSGCCPQRGNFCPSLTFLFPYLTISFQMVCWML</sequence>
<reference evidence="1" key="1">
    <citation type="submission" date="2015-12" db="EMBL/GenBank/DDBJ databases">
        <title>Gene expression during late stages of embryo sac development: a critical building block for successful pollen-pistil interactions.</title>
        <authorList>
            <person name="Liu Y."/>
            <person name="Joly V."/>
            <person name="Sabar M."/>
            <person name="Matton D.P."/>
        </authorList>
    </citation>
    <scope>NUCLEOTIDE SEQUENCE</scope>
</reference>